<gene>
    <name evidence="2" type="ORF">BKP35_18265</name>
</gene>
<protein>
    <submittedName>
        <fullName evidence="2">PTS ascorbate transporter subunit IIC</fullName>
    </submittedName>
</protein>
<dbReference type="OrthoDB" id="2972477at2"/>
<keyword evidence="3" id="KW-1185">Reference proteome</keyword>
<keyword evidence="1" id="KW-1133">Transmembrane helix</keyword>
<organism evidence="2 3">
    <name type="scientific">Anaerobacillus arseniciselenatis</name>
    <dbReference type="NCBI Taxonomy" id="85682"/>
    <lineage>
        <taxon>Bacteria</taxon>
        <taxon>Bacillati</taxon>
        <taxon>Bacillota</taxon>
        <taxon>Bacilli</taxon>
        <taxon>Bacillales</taxon>
        <taxon>Bacillaceae</taxon>
        <taxon>Anaerobacillus</taxon>
    </lineage>
</organism>
<dbReference type="AlphaFoldDB" id="A0A1S2L570"/>
<feature type="transmembrane region" description="Helical" evidence="1">
    <location>
        <begin position="12"/>
        <end position="41"/>
    </location>
</feature>
<keyword evidence="1" id="KW-0472">Membrane</keyword>
<evidence type="ECO:0000313" key="2">
    <source>
        <dbReference type="EMBL" id="OIJ07632.1"/>
    </source>
</evidence>
<proteinExistence type="predicted"/>
<reference evidence="2 3" key="1">
    <citation type="submission" date="2016-10" db="EMBL/GenBank/DDBJ databases">
        <title>Draft genome sequences of four alkaliphilic bacteria belonging to the Anaerobacillus genus.</title>
        <authorList>
            <person name="Bassil N.M."/>
            <person name="Lloyd J.R."/>
        </authorList>
    </citation>
    <scope>NUCLEOTIDE SEQUENCE [LARGE SCALE GENOMIC DNA]</scope>
    <source>
        <strain evidence="2 3">DSM 15340</strain>
    </source>
</reference>
<comment type="caution">
    <text evidence="2">The sequence shown here is derived from an EMBL/GenBank/DDBJ whole genome shotgun (WGS) entry which is preliminary data.</text>
</comment>
<keyword evidence="1" id="KW-0812">Transmembrane</keyword>
<accession>A0A1S2L570</accession>
<evidence type="ECO:0000313" key="3">
    <source>
        <dbReference type="Proteomes" id="UP000180098"/>
    </source>
</evidence>
<sequence>MENIASVWDWSFFWQVFGFILGIVASFIMIYVAIQAVGLLLKMVVDAIRTRN</sequence>
<evidence type="ECO:0000256" key="1">
    <source>
        <dbReference type="SAM" id="Phobius"/>
    </source>
</evidence>
<dbReference type="Proteomes" id="UP000180098">
    <property type="component" value="Unassembled WGS sequence"/>
</dbReference>
<dbReference type="EMBL" id="MLQQ01000058">
    <property type="protein sequence ID" value="OIJ07632.1"/>
    <property type="molecule type" value="Genomic_DNA"/>
</dbReference>
<name>A0A1S2L570_9BACI</name>